<keyword evidence="2" id="KW-0472">Membrane</keyword>
<feature type="region of interest" description="Disordered" evidence="1">
    <location>
        <begin position="1"/>
        <end position="65"/>
    </location>
</feature>
<dbReference type="SMART" id="SM00313">
    <property type="entry name" value="PXA"/>
    <property type="match status" value="1"/>
</dbReference>
<keyword evidence="2" id="KW-0812">Transmembrane</keyword>
<dbReference type="InterPro" id="IPR003114">
    <property type="entry name" value="Phox_assoc"/>
</dbReference>
<gene>
    <name evidence="4" type="ORF">GRJ2_001320800</name>
</gene>
<dbReference type="PROSITE" id="PS51207">
    <property type="entry name" value="PXA"/>
    <property type="match status" value="1"/>
</dbReference>
<feature type="transmembrane region" description="Helical" evidence="2">
    <location>
        <begin position="67"/>
        <end position="85"/>
    </location>
</feature>
<dbReference type="AlphaFoldDB" id="A0ABC9WT92"/>
<evidence type="ECO:0000313" key="4">
    <source>
        <dbReference type="EMBL" id="GAB0188555.1"/>
    </source>
</evidence>
<proteinExistence type="predicted"/>
<evidence type="ECO:0000256" key="2">
    <source>
        <dbReference type="SAM" id="Phobius"/>
    </source>
</evidence>
<dbReference type="EMBL" id="BAAFJT010000004">
    <property type="protein sequence ID" value="GAB0188555.1"/>
    <property type="molecule type" value="Genomic_DNA"/>
</dbReference>
<name>A0ABC9WT92_GRUJA</name>
<feature type="transmembrane region" description="Helical" evidence="2">
    <location>
        <begin position="105"/>
        <end position="126"/>
    </location>
</feature>
<feature type="compositionally biased region" description="Low complexity" evidence="1">
    <location>
        <begin position="29"/>
        <end position="51"/>
    </location>
</feature>
<dbReference type="Proteomes" id="UP001623348">
    <property type="component" value="Unassembled WGS sequence"/>
</dbReference>
<protein>
    <submittedName>
        <fullName evidence="4">Sorting nexin-25</fullName>
    </submittedName>
</protein>
<reference evidence="4 5" key="1">
    <citation type="submission" date="2024-06" db="EMBL/GenBank/DDBJ databases">
        <title>The draft genome of Grus japonensis, version 3.</title>
        <authorList>
            <person name="Nabeshima K."/>
            <person name="Suzuki S."/>
            <person name="Onuma M."/>
        </authorList>
    </citation>
    <scope>NUCLEOTIDE SEQUENCE [LARGE SCALE GENOMIC DNA]</scope>
    <source>
        <strain evidence="4 5">451A</strain>
    </source>
</reference>
<dbReference type="Pfam" id="PF02194">
    <property type="entry name" value="PXA"/>
    <property type="match status" value="1"/>
</dbReference>
<evidence type="ECO:0000313" key="5">
    <source>
        <dbReference type="Proteomes" id="UP001623348"/>
    </source>
</evidence>
<feature type="compositionally biased region" description="Low complexity" evidence="1">
    <location>
        <begin position="11"/>
        <end position="22"/>
    </location>
</feature>
<dbReference type="PANTHER" id="PTHR22775">
    <property type="entry name" value="SORTING NEXIN"/>
    <property type="match status" value="1"/>
</dbReference>
<accession>A0ABC9WT92</accession>
<keyword evidence="5" id="KW-1185">Reference proteome</keyword>
<keyword evidence="2" id="KW-1133">Transmembrane helix</keyword>
<feature type="domain" description="PXA" evidence="3">
    <location>
        <begin position="167"/>
        <end position="333"/>
    </location>
</feature>
<evidence type="ECO:0000259" key="3">
    <source>
        <dbReference type="PROSITE" id="PS51207"/>
    </source>
</evidence>
<sequence>MFPGADSASSTAGQPEAAGTAAPGPPGSHSPSGEAGRRSAPAATAVAGAGEEAAEDEEDEDPGSSGFMLAVGLGLLAVSVVHLGQERAEAGGGGPPCLALLLLRLVLYAGCAAAAAALGTLIVLMCRGRRRLPPPDFVAAAPVLRVAGSNWSGSSHDTVQSRRVVISHNMDKALKEVFDYSYRDYILSWYGQLSRDEGQLYQLLSEDFWEIAKQLRQRLSHIDVVKVVCNDVVKALLSHFCDLKGANTRQEDPPRPFLLHPCLRSSDEEVRFLQKCSQILVYCLLPSKDVQSVSLRIVLAEILATKVLKPVVELLSDPDYINRMLLSQLEYREQMNEHQKKDYTYAPSYEEFIKLINSSSDVEFLKQLRYQIVVEIVQATTISNIPQVKRQKETPMV</sequence>
<feature type="compositionally biased region" description="Acidic residues" evidence="1">
    <location>
        <begin position="52"/>
        <end position="62"/>
    </location>
</feature>
<evidence type="ECO:0000256" key="1">
    <source>
        <dbReference type="SAM" id="MobiDB-lite"/>
    </source>
</evidence>
<organism evidence="4 5">
    <name type="scientific">Grus japonensis</name>
    <name type="common">Japanese crane</name>
    <name type="synonym">Red-crowned crane</name>
    <dbReference type="NCBI Taxonomy" id="30415"/>
    <lineage>
        <taxon>Eukaryota</taxon>
        <taxon>Metazoa</taxon>
        <taxon>Chordata</taxon>
        <taxon>Craniata</taxon>
        <taxon>Vertebrata</taxon>
        <taxon>Euteleostomi</taxon>
        <taxon>Archelosauria</taxon>
        <taxon>Archosauria</taxon>
        <taxon>Dinosauria</taxon>
        <taxon>Saurischia</taxon>
        <taxon>Theropoda</taxon>
        <taxon>Coelurosauria</taxon>
        <taxon>Aves</taxon>
        <taxon>Neognathae</taxon>
        <taxon>Neoaves</taxon>
        <taxon>Gruiformes</taxon>
        <taxon>Gruidae</taxon>
        <taxon>Grus</taxon>
    </lineage>
</organism>
<dbReference type="PANTHER" id="PTHR22775:SF48">
    <property type="entry name" value="SORTING NEXIN-25"/>
    <property type="match status" value="1"/>
</dbReference>
<comment type="caution">
    <text evidence="4">The sequence shown here is derived from an EMBL/GenBank/DDBJ whole genome shotgun (WGS) entry which is preliminary data.</text>
</comment>